<organism evidence="1 2">
    <name type="scientific">Champsocephalus esox</name>
    <name type="common">pike icefish</name>
    <dbReference type="NCBI Taxonomy" id="159716"/>
    <lineage>
        <taxon>Eukaryota</taxon>
        <taxon>Metazoa</taxon>
        <taxon>Chordata</taxon>
        <taxon>Craniata</taxon>
        <taxon>Vertebrata</taxon>
        <taxon>Euteleostomi</taxon>
        <taxon>Actinopterygii</taxon>
        <taxon>Neopterygii</taxon>
        <taxon>Teleostei</taxon>
        <taxon>Neoteleostei</taxon>
        <taxon>Acanthomorphata</taxon>
        <taxon>Eupercaria</taxon>
        <taxon>Perciformes</taxon>
        <taxon>Notothenioidei</taxon>
        <taxon>Channichthyidae</taxon>
        <taxon>Champsocephalus</taxon>
    </lineage>
</organism>
<accession>A0AAN8D3L1</accession>
<evidence type="ECO:0000313" key="1">
    <source>
        <dbReference type="EMBL" id="KAK5915965.1"/>
    </source>
</evidence>
<dbReference type="Proteomes" id="UP001335648">
    <property type="component" value="Unassembled WGS sequence"/>
</dbReference>
<proteinExistence type="predicted"/>
<keyword evidence="2" id="KW-1185">Reference proteome</keyword>
<evidence type="ECO:0000313" key="2">
    <source>
        <dbReference type="Proteomes" id="UP001335648"/>
    </source>
</evidence>
<dbReference type="EMBL" id="JAULUE010002046">
    <property type="protein sequence ID" value="KAK5915965.1"/>
    <property type="molecule type" value="Genomic_DNA"/>
</dbReference>
<comment type="caution">
    <text evidence="1">The sequence shown here is derived from an EMBL/GenBank/DDBJ whole genome shotgun (WGS) entry which is preliminary data.</text>
</comment>
<dbReference type="AlphaFoldDB" id="A0AAN8D3L1"/>
<sequence length="74" mass="8148">MRGELPIFLSPPVFLRARCACRCASPLTPEKRLSTSDPLWGISRCRFSGKPGGNVSALLLRLPGLGGRIDRRLR</sequence>
<gene>
    <name evidence="1" type="ORF">CesoFtcFv8_001510</name>
</gene>
<name>A0AAN8D3L1_9TELE</name>
<reference evidence="1 2" key="1">
    <citation type="journal article" date="2023" name="Mol. Biol. Evol.">
        <title>Genomics of Secondarily Temperate Adaptation in the Only Non-Antarctic Icefish.</title>
        <authorList>
            <person name="Rivera-Colon A.G."/>
            <person name="Rayamajhi N."/>
            <person name="Minhas B.F."/>
            <person name="Madrigal G."/>
            <person name="Bilyk K.T."/>
            <person name="Yoon V."/>
            <person name="Hune M."/>
            <person name="Gregory S."/>
            <person name="Cheng C.H.C."/>
            <person name="Catchen J.M."/>
        </authorList>
    </citation>
    <scope>NUCLEOTIDE SEQUENCE [LARGE SCALE GENOMIC DNA]</scope>
    <source>
        <strain evidence="1">JC2023a</strain>
    </source>
</reference>
<protein>
    <submittedName>
        <fullName evidence="1">Uncharacterized protein</fullName>
    </submittedName>
</protein>